<dbReference type="AlphaFoldDB" id="A0A813N9S6"/>
<evidence type="ECO:0000256" key="3">
    <source>
        <dbReference type="PROSITE-ProRule" id="PRU00325"/>
    </source>
</evidence>
<reference evidence="5" key="1">
    <citation type="submission" date="2021-02" db="EMBL/GenBank/DDBJ databases">
        <authorList>
            <person name="Nowell W R."/>
        </authorList>
    </citation>
    <scope>NUCLEOTIDE SEQUENCE</scope>
    <source>
        <strain evidence="5">Ploen Becks lab</strain>
    </source>
</reference>
<keyword evidence="2" id="KW-0479">Metal-binding</keyword>
<proteinExistence type="predicted"/>
<sequence>MLISLERLIDKFLSELEIKSEITRLDQNKVEQLISNFIKFGQQNTLFKKFADISSINNNVCKINTGFNRIQFTEISNNLKTIRESDLRSKNQALAVYLFWLITGLDQRQIAAHFEIKNHFEVFRYRIPLRVKPFVGVTSNGRILDIFGLHPANKSDGDILQKDNTLKEFLQENDILILDRGFTRVESYLKDIYNLTPMIPSSIRKDEKQLSTLEANKSRIVTKCRWVVEVLNSFLKRSFKALDGVTNKELGHTLDDYRIAAALINKFFQRLYSDNDNVQIAIKMKEKLHAPNLLSDFVKENKLHKKTLFLRLETAEINDFLVLTVNEIVNDLTFGNYQVDQAKSYLGQHFSGRGKREFFVYTDKCGFKNGKILFGEIRSRFKNSTKYKTFVNYEPNKNSIHSILSWYCTCICGSRTLGCCSHVASLVLFFSNIKYLNEISWPAESLQDFFDPESDNSDIETQDKIVEPQSSIKYTEPKKLNKLENSPILSSLKRDLSDLKINANDSKKGKISETSKERSFEC</sequence>
<keyword evidence="3" id="KW-0863">Zinc-finger</keyword>
<evidence type="ECO:0000256" key="1">
    <source>
        <dbReference type="ARBA" id="ARBA00001968"/>
    </source>
</evidence>
<dbReference type="Proteomes" id="UP000663879">
    <property type="component" value="Unassembled WGS sequence"/>
</dbReference>
<comment type="caution">
    <text evidence="5">The sequence shown here is derived from an EMBL/GenBank/DDBJ whole genome shotgun (WGS) entry which is preliminary data.</text>
</comment>
<protein>
    <recommendedName>
        <fullName evidence="4">SWIM-type domain-containing protein</fullName>
    </recommendedName>
</protein>
<dbReference type="OrthoDB" id="10046738at2759"/>
<feature type="domain" description="SWIM-type" evidence="4">
    <location>
        <begin position="387"/>
        <end position="431"/>
    </location>
</feature>
<dbReference type="Pfam" id="PF13359">
    <property type="entry name" value="DDE_Tnp_4"/>
    <property type="match status" value="1"/>
</dbReference>
<keyword evidence="3" id="KW-0862">Zinc</keyword>
<evidence type="ECO:0000256" key="2">
    <source>
        <dbReference type="ARBA" id="ARBA00022723"/>
    </source>
</evidence>
<evidence type="ECO:0000313" key="5">
    <source>
        <dbReference type="EMBL" id="CAF0729796.1"/>
    </source>
</evidence>
<accession>A0A813N9S6</accession>
<dbReference type="InterPro" id="IPR007527">
    <property type="entry name" value="Znf_SWIM"/>
</dbReference>
<keyword evidence="6" id="KW-1185">Reference proteome</keyword>
<comment type="cofactor">
    <cofactor evidence="1">
        <name>a divalent metal cation</name>
        <dbReference type="ChEBI" id="CHEBI:60240"/>
    </cofactor>
</comment>
<evidence type="ECO:0000259" key="4">
    <source>
        <dbReference type="PROSITE" id="PS50966"/>
    </source>
</evidence>
<gene>
    <name evidence="5" type="ORF">OXX778_LOCUS2764</name>
</gene>
<dbReference type="GO" id="GO:0008270">
    <property type="term" value="F:zinc ion binding"/>
    <property type="evidence" value="ECO:0007669"/>
    <property type="project" value="UniProtKB-KW"/>
</dbReference>
<dbReference type="InterPro" id="IPR027806">
    <property type="entry name" value="HARBI1_dom"/>
</dbReference>
<evidence type="ECO:0000313" key="6">
    <source>
        <dbReference type="Proteomes" id="UP000663879"/>
    </source>
</evidence>
<dbReference type="PROSITE" id="PS50966">
    <property type="entry name" value="ZF_SWIM"/>
    <property type="match status" value="1"/>
</dbReference>
<name>A0A813N9S6_9BILA</name>
<organism evidence="5 6">
    <name type="scientific">Brachionus calyciflorus</name>
    <dbReference type="NCBI Taxonomy" id="104777"/>
    <lineage>
        <taxon>Eukaryota</taxon>
        <taxon>Metazoa</taxon>
        <taxon>Spiralia</taxon>
        <taxon>Gnathifera</taxon>
        <taxon>Rotifera</taxon>
        <taxon>Eurotatoria</taxon>
        <taxon>Monogononta</taxon>
        <taxon>Pseudotrocha</taxon>
        <taxon>Ploima</taxon>
        <taxon>Brachionidae</taxon>
        <taxon>Brachionus</taxon>
    </lineage>
</organism>
<dbReference type="EMBL" id="CAJNOC010000225">
    <property type="protein sequence ID" value="CAF0729796.1"/>
    <property type="molecule type" value="Genomic_DNA"/>
</dbReference>